<protein>
    <recommendedName>
        <fullName evidence="5">Secreted protein</fullName>
    </recommendedName>
</protein>
<keyword evidence="2" id="KW-0732">Signal</keyword>
<dbReference type="Proteomes" id="UP001551176">
    <property type="component" value="Unassembled WGS sequence"/>
</dbReference>
<comment type="caution">
    <text evidence="3">The sequence shown here is derived from an EMBL/GenBank/DDBJ whole genome shotgun (WGS) entry which is preliminary data.</text>
</comment>
<dbReference type="RefSeq" id="WP_359343689.1">
    <property type="nucleotide sequence ID" value="NZ_JBEYXV010000001.1"/>
</dbReference>
<evidence type="ECO:0008006" key="5">
    <source>
        <dbReference type="Google" id="ProtNLM"/>
    </source>
</evidence>
<feature type="compositionally biased region" description="Gly residues" evidence="1">
    <location>
        <begin position="26"/>
        <end position="45"/>
    </location>
</feature>
<evidence type="ECO:0000256" key="1">
    <source>
        <dbReference type="SAM" id="MobiDB-lite"/>
    </source>
</evidence>
<sequence>MANRGRILKITAALTLSSLALTGFTTGRGHGGSSRHGGGGGGGGCSNSSQDHDSSSSSSSGSSGSGSSGSSTSGSGYDDDDVYGSSSGGRDGDSGGTRRRLPNDRSTASSSPEGRRTEDGKAKLVRCATKAAPYATVKVTNDNAKAGRFWVSVTFVDAEGITIIEQSEKIKVPANGKATTRVEIGGGGLVDSLDHCEVDPQALPVSG</sequence>
<feature type="chain" id="PRO_5045295945" description="Secreted protein" evidence="2">
    <location>
        <begin position="21"/>
        <end position="207"/>
    </location>
</feature>
<accession>A0ABV3BFZ9</accession>
<evidence type="ECO:0000256" key="2">
    <source>
        <dbReference type="SAM" id="SignalP"/>
    </source>
</evidence>
<name>A0ABV3BFZ9_9ACTN</name>
<gene>
    <name evidence="3" type="ORF">ABZ921_02340</name>
</gene>
<organism evidence="3 4">
    <name type="scientific">Streptomyces atriruber</name>
    <dbReference type="NCBI Taxonomy" id="545121"/>
    <lineage>
        <taxon>Bacteria</taxon>
        <taxon>Bacillati</taxon>
        <taxon>Actinomycetota</taxon>
        <taxon>Actinomycetes</taxon>
        <taxon>Kitasatosporales</taxon>
        <taxon>Streptomycetaceae</taxon>
        <taxon>Streptomyces</taxon>
    </lineage>
</organism>
<reference evidence="3 4" key="1">
    <citation type="submission" date="2024-06" db="EMBL/GenBank/DDBJ databases">
        <title>The Natural Products Discovery Center: Release of the First 8490 Sequenced Strains for Exploring Actinobacteria Biosynthetic Diversity.</title>
        <authorList>
            <person name="Kalkreuter E."/>
            <person name="Kautsar S.A."/>
            <person name="Yang D."/>
            <person name="Bader C.D."/>
            <person name="Teijaro C.N."/>
            <person name="Fluegel L."/>
            <person name="Davis C.M."/>
            <person name="Simpson J.R."/>
            <person name="Lauterbach L."/>
            <person name="Steele A.D."/>
            <person name="Gui C."/>
            <person name="Meng S."/>
            <person name="Li G."/>
            <person name="Viehrig K."/>
            <person name="Ye F."/>
            <person name="Su P."/>
            <person name="Kiefer A.F."/>
            <person name="Nichols A."/>
            <person name="Cepeda A.J."/>
            <person name="Yan W."/>
            <person name="Fan B."/>
            <person name="Jiang Y."/>
            <person name="Adhikari A."/>
            <person name="Zheng C.-J."/>
            <person name="Schuster L."/>
            <person name="Cowan T.M."/>
            <person name="Smanski M.J."/>
            <person name="Chevrette M.G."/>
            <person name="De Carvalho L.P.S."/>
            <person name="Shen B."/>
        </authorList>
    </citation>
    <scope>NUCLEOTIDE SEQUENCE [LARGE SCALE GENOMIC DNA]</scope>
    <source>
        <strain evidence="3 4">NPDC046838</strain>
    </source>
</reference>
<evidence type="ECO:0000313" key="3">
    <source>
        <dbReference type="EMBL" id="MEU6819440.1"/>
    </source>
</evidence>
<keyword evidence="4" id="KW-1185">Reference proteome</keyword>
<evidence type="ECO:0000313" key="4">
    <source>
        <dbReference type="Proteomes" id="UP001551176"/>
    </source>
</evidence>
<feature type="region of interest" description="Disordered" evidence="1">
    <location>
        <begin position="25"/>
        <end position="121"/>
    </location>
</feature>
<dbReference type="EMBL" id="JBEYXV010000001">
    <property type="protein sequence ID" value="MEU6819440.1"/>
    <property type="molecule type" value="Genomic_DNA"/>
</dbReference>
<proteinExistence type="predicted"/>
<feature type="signal peptide" evidence="2">
    <location>
        <begin position="1"/>
        <end position="20"/>
    </location>
</feature>